<gene>
    <name evidence="3" type="ORF">D8I30_11475</name>
</gene>
<reference evidence="3 4" key="1">
    <citation type="submission" date="2018-10" db="EMBL/GenBank/DDBJ databases">
        <title>Complete genome sequence of Brevundimonas naejangsanensis BRV3.</title>
        <authorList>
            <person name="Berrios L."/>
            <person name="Ely B."/>
        </authorList>
    </citation>
    <scope>NUCLEOTIDE SEQUENCE [LARGE SCALE GENOMIC DNA]</scope>
    <source>
        <strain evidence="3 4">BRV3</strain>
    </source>
</reference>
<dbReference type="InterPro" id="IPR007621">
    <property type="entry name" value="TPM_dom"/>
</dbReference>
<sequence length="229" mass="24558">MVMRFTDEDHARVAQAIARAEADTSGEIFCVVARQVSSYRDVSLGWAAAAALLLPLGLIPFGFNGDWLAFGGGWQAAHDTGGVGAIGRALGAYALVQAMIFLAVFFVTLIPPVRRLLTPAALKRTRVRRAALQQFLAHGLHLTEARTGVLIFAALDDHQVELVADEAIHSCVSPEVWADAVAALTGALRQDQPVEGFEKAVSLCGRVLAERFPPRPADVNEIPDKLVVI</sequence>
<evidence type="ECO:0000259" key="2">
    <source>
        <dbReference type="Pfam" id="PF04536"/>
    </source>
</evidence>
<feature type="transmembrane region" description="Helical" evidence="1">
    <location>
        <begin position="90"/>
        <end position="110"/>
    </location>
</feature>
<protein>
    <submittedName>
        <fullName evidence="3">TPM domain-containing protein</fullName>
    </submittedName>
</protein>
<accession>A0A494RJU8</accession>
<dbReference type="EMBL" id="CP032707">
    <property type="protein sequence ID" value="AYG95729.1"/>
    <property type="molecule type" value="Genomic_DNA"/>
</dbReference>
<organism evidence="3 4">
    <name type="scientific">Brevundimonas naejangsanensis</name>
    <dbReference type="NCBI Taxonomy" id="588932"/>
    <lineage>
        <taxon>Bacteria</taxon>
        <taxon>Pseudomonadati</taxon>
        <taxon>Pseudomonadota</taxon>
        <taxon>Alphaproteobacteria</taxon>
        <taxon>Caulobacterales</taxon>
        <taxon>Caulobacteraceae</taxon>
        <taxon>Brevundimonas</taxon>
    </lineage>
</organism>
<dbReference type="Gene3D" id="3.10.310.50">
    <property type="match status" value="1"/>
</dbReference>
<feature type="transmembrane region" description="Helical" evidence="1">
    <location>
        <begin position="44"/>
        <end position="63"/>
    </location>
</feature>
<dbReference type="Pfam" id="PF04536">
    <property type="entry name" value="TPM_phosphatase"/>
    <property type="match status" value="1"/>
</dbReference>
<evidence type="ECO:0000256" key="1">
    <source>
        <dbReference type="SAM" id="Phobius"/>
    </source>
</evidence>
<dbReference type="AlphaFoldDB" id="A0A494RJU8"/>
<keyword evidence="1" id="KW-0472">Membrane</keyword>
<dbReference type="OrthoDB" id="5825388at2"/>
<dbReference type="Proteomes" id="UP000276984">
    <property type="component" value="Chromosome"/>
</dbReference>
<evidence type="ECO:0000313" key="4">
    <source>
        <dbReference type="Proteomes" id="UP000276984"/>
    </source>
</evidence>
<proteinExistence type="predicted"/>
<feature type="domain" description="TPM" evidence="2">
    <location>
        <begin position="127"/>
        <end position="204"/>
    </location>
</feature>
<name>A0A494RJU8_9CAUL</name>
<keyword evidence="1" id="KW-1133">Transmembrane helix</keyword>
<evidence type="ECO:0000313" key="3">
    <source>
        <dbReference type="EMBL" id="AYG95729.1"/>
    </source>
</evidence>
<keyword evidence="1" id="KW-0812">Transmembrane</keyword>
<keyword evidence="4" id="KW-1185">Reference proteome</keyword>